<comment type="caution">
    <text evidence="1">The sequence shown here is derived from an EMBL/GenBank/DDBJ whole genome shotgun (WGS) entry which is preliminary data.</text>
</comment>
<organism evidence="1 2">
    <name type="scientific">Streptomyces gulbargensis</name>
    <dbReference type="NCBI Taxonomy" id="364901"/>
    <lineage>
        <taxon>Bacteria</taxon>
        <taxon>Bacillati</taxon>
        <taxon>Actinomycetota</taxon>
        <taxon>Actinomycetes</taxon>
        <taxon>Kitasatosporales</taxon>
        <taxon>Streptomycetaceae</taxon>
        <taxon>Streptomyces</taxon>
    </lineage>
</organism>
<dbReference type="EMBL" id="BAABAJ010000006">
    <property type="protein sequence ID" value="GAA3913279.1"/>
    <property type="molecule type" value="Genomic_DNA"/>
</dbReference>
<evidence type="ECO:0000313" key="1">
    <source>
        <dbReference type="EMBL" id="GAA3913279.1"/>
    </source>
</evidence>
<keyword evidence="2" id="KW-1185">Reference proteome</keyword>
<protein>
    <submittedName>
        <fullName evidence="1">Uncharacterized protein</fullName>
    </submittedName>
</protein>
<sequence length="60" mass="6139">MIRGLMGGVVLNRVAGPAARAIARRTGLPAPAVSRALQVALPAALALITRRAAARKGRGR</sequence>
<dbReference type="Proteomes" id="UP001501000">
    <property type="component" value="Unassembled WGS sequence"/>
</dbReference>
<accession>A0ABP7M1W8</accession>
<gene>
    <name evidence="1" type="ORF">GCM10022244_24010</name>
</gene>
<reference evidence="2" key="1">
    <citation type="journal article" date="2019" name="Int. J. Syst. Evol. Microbiol.">
        <title>The Global Catalogue of Microorganisms (GCM) 10K type strain sequencing project: providing services to taxonomists for standard genome sequencing and annotation.</title>
        <authorList>
            <consortium name="The Broad Institute Genomics Platform"/>
            <consortium name="The Broad Institute Genome Sequencing Center for Infectious Disease"/>
            <person name="Wu L."/>
            <person name="Ma J."/>
        </authorList>
    </citation>
    <scope>NUCLEOTIDE SEQUENCE [LARGE SCALE GENOMIC DNA]</scope>
    <source>
        <strain evidence="2">JCM 16956</strain>
    </source>
</reference>
<name>A0ABP7M1W8_9ACTN</name>
<dbReference type="RefSeq" id="WP_345281555.1">
    <property type="nucleotide sequence ID" value="NZ_BAABAJ010000006.1"/>
</dbReference>
<evidence type="ECO:0000313" key="2">
    <source>
        <dbReference type="Proteomes" id="UP001501000"/>
    </source>
</evidence>
<proteinExistence type="predicted"/>